<feature type="region of interest" description="Disordered" evidence="1">
    <location>
        <begin position="240"/>
        <end position="326"/>
    </location>
</feature>
<dbReference type="Proteomes" id="UP000827549">
    <property type="component" value="Chromosome 7"/>
</dbReference>
<gene>
    <name evidence="2" type="ORF">LOC62_07G009404</name>
</gene>
<feature type="compositionally biased region" description="Acidic residues" evidence="1">
    <location>
        <begin position="41"/>
        <end position="51"/>
    </location>
</feature>
<feature type="compositionally biased region" description="Low complexity" evidence="1">
    <location>
        <begin position="1"/>
        <end position="15"/>
    </location>
</feature>
<feature type="compositionally biased region" description="Basic and acidic residues" evidence="1">
    <location>
        <begin position="614"/>
        <end position="629"/>
    </location>
</feature>
<name>A0AAF1BUD7_9TREE</name>
<evidence type="ECO:0008006" key="4">
    <source>
        <dbReference type="Google" id="ProtNLM"/>
    </source>
</evidence>
<feature type="region of interest" description="Disordered" evidence="1">
    <location>
        <begin position="594"/>
        <end position="629"/>
    </location>
</feature>
<dbReference type="Gene3D" id="2.60.40.640">
    <property type="match status" value="1"/>
</dbReference>
<feature type="compositionally biased region" description="Low complexity" evidence="1">
    <location>
        <begin position="240"/>
        <end position="250"/>
    </location>
</feature>
<feature type="region of interest" description="Disordered" evidence="1">
    <location>
        <begin position="159"/>
        <end position="225"/>
    </location>
</feature>
<feature type="region of interest" description="Disordered" evidence="1">
    <location>
        <begin position="1"/>
        <end position="59"/>
    </location>
</feature>
<keyword evidence="3" id="KW-1185">Reference proteome</keyword>
<protein>
    <recommendedName>
        <fullName evidence="4">Arrestin-like N-terminal domain-containing protein</fullName>
    </recommendedName>
</protein>
<dbReference type="InterPro" id="IPR014752">
    <property type="entry name" value="Arrestin-like_C"/>
</dbReference>
<proteinExistence type="predicted"/>
<feature type="compositionally biased region" description="Polar residues" evidence="1">
    <location>
        <begin position="277"/>
        <end position="287"/>
    </location>
</feature>
<feature type="compositionally biased region" description="Gly residues" evidence="1">
    <location>
        <begin position="251"/>
        <end position="262"/>
    </location>
</feature>
<evidence type="ECO:0000313" key="2">
    <source>
        <dbReference type="EMBL" id="WOO85918.1"/>
    </source>
</evidence>
<feature type="compositionally biased region" description="Basic and acidic residues" evidence="1">
    <location>
        <begin position="304"/>
        <end position="321"/>
    </location>
</feature>
<evidence type="ECO:0000313" key="3">
    <source>
        <dbReference type="Proteomes" id="UP000827549"/>
    </source>
</evidence>
<dbReference type="AlphaFoldDB" id="A0AAF1BUD7"/>
<sequence length="629" mass="66795">MLRYLSPSRAGPSSRPRSDDPQLRLDVPNYGVVFLPQPERPEDDDPTSEEVGDNKPRHDHMLHGELEVTLNAPKRAKSIRVGLRTKIKLDLGPGRRAEETVLFERSVEIVSSTADGVWLAAGTQRFDFTIILPSNLAPHDQHSNGIVYHDLYAEVEGLPSPEEWKPPRSQGSSSSLFGLRGKRSPSAANSKSVSRAVSPNRKGGRNASRPASGASTPLTPGAPAHPAALSAALSNLAVSGGVNSAPSSTGATGGSGSGGTGTGVTTRSRPSPPHLSRTPSRLGSPTEPTQSAAAALLAPTPPPRLDRAPSYDDSQRPKEAANGEWLQGSFKTKRSVMLIYNPNPGDGANELHDRASGYVPGLGVWELVLVSDVWTICALLQIKVNLASLMPSTTVFAVRVLLAQTHSITSPRDPDSQKLTGTKHFVILEQGKRPPAGHLHPDKHYIALWRGPGAGGKDKVDGESGGSVTIDTKARLPNDNVSRPSTLPGVVTPINVSHALVLEVFFSVFGEDDKGQPMKVPGPGGLRMLRVSRPVVLPSCALIPEVTSLPTYESIASDKSYLAPSRDAALPSGGPEWRICACGLKLEELESRMREAARDEQSPSLAGLAAAAAADDKAERERGRVRDRA</sequence>
<reference evidence="2" key="1">
    <citation type="submission" date="2023-10" db="EMBL/GenBank/DDBJ databases">
        <authorList>
            <person name="Noh H."/>
        </authorList>
    </citation>
    <scope>NUCLEOTIDE SEQUENCE</scope>
    <source>
        <strain evidence="2">DUCC4014</strain>
    </source>
</reference>
<feature type="compositionally biased region" description="Low complexity" evidence="1">
    <location>
        <begin position="288"/>
        <end position="298"/>
    </location>
</feature>
<accession>A0AAF1BUD7</accession>
<organism evidence="2 3">
    <name type="scientific">Vanrija pseudolonga</name>
    <dbReference type="NCBI Taxonomy" id="143232"/>
    <lineage>
        <taxon>Eukaryota</taxon>
        <taxon>Fungi</taxon>
        <taxon>Dikarya</taxon>
        <taxon>Basidiomycota</taxon>
        <taxon>Agaricomycotina</taxon>
        <taxon>Tremellomycetes</taxon>
        <taxon>Trichosporonales</taxon>
        <taxon>Trichosporonaceae</taxon>
        <taxon>Vanrija</taxon>
    </lineage>
</organism>
<feature type="compositionally biased region" description="Polar residues" evidence="1">
    <location>
        <begin position="186"/>
        <end position="197"/>
    </location>
</feature>
<dbReference type="RefSeq" id="XP_062631944.1">
    <property type="nucleotide sequence ID" value="XM_062775960.1"/>
</dbReference>
<evidence type="ECO:0000256" key="1">
    <source>
        <dbReference type="SAM" id="MobiDB-lite"/>
    </source>
</evidence>
<dbReference type="EMBL" id="CP086720">
    <property type="protein sequence ID" value="WOO85918.1"/>
    <property type="molecule type" value="Genomic_DNA"/>
</dbReference>
<dbReference type="GeneID" id="87812566"/>
<feature type="region of interest" description="Disordered" evidence="1">
    <location>
        <begin position="454"/>
        <end position="481"/>
    </location>
</feature>